<dbReference type="Gene3D" id="1.20.1440.230">
    <property type="entry name" value="NADH-ubiquinone oxidoreductase 51kDa subunit, iron-sulphur binding domain"/>
    <property type="match status" value="1"/>
</dbReference>
<accession>X1P9N3</accession>
<evidence type="ECO:0000256" key="3">
    <source>
        <dbReference type="ARBA" id="ARBA00023014"/>
    </source>
</evidence>
<evidence type="ECO:0000313" key="5">
    <source>
        <dbReference type="EMBL" id="GAI39181.1"/>
    </source>
</evidence>
<dbReference type="PANTHER" id="PTHR43578:SF3">
    <property type="entry name" value="NADH-QUINONE OXIDOREDUCTASE SUBUNIT F"/>
    <property type="match status" value="1"/>
</dbReference>
<dbReference type="PROSITE" id="PS00645">
    <property type="entry name" value="COMPLEX1_51K_2"/>
    <property type="match status" value="1"/>
</dbReference>
<comment type="caution">
    <text evidence="5">The sequence shown here is derived from an EMBL/GenBank/DDBJ whole genome shotgun (WGS) entry which is preliminary data.</text>
</comment>
<dbReference type="SUPFAM" id="SSF54862">
    <property type="entry name" value="4Fe-4S ferredoxins"/>
    <property type="match status" value="1"/>
</dbReference>
<dbReference type="SUPFAM" id="SSF142984">
    <property type="entry name" value="Nqo1 middle domain-like"/>
    <property type="match status" value="1"/>
</dbReference>
<organism evidence="5">
    <name type="scientific">marine sediment metagenome</name>
    <dbReference type="NCBI Taxonomy" id="412755"/>
    <lineage>
        <taxon>unclassified sequences</taxon>
        <taxon>metagenomes</taxon>
        <taxon>ecological metagenomes</taxon>
    </lineage>
</organism>
<proteinExistence type="predicted"/>
<dbReference type="Pfam" id="PF10531">
    <property type="entry name" value="SLBB"/>
    <property type="match status" value="1"/>
</dbReference>
<dbReference type="InterPro" id="IPR037207">
    <property type="entry name" value="Nuop51_4Fe4S-bd_sf"/>
</dbReference>
<dbReference type="PANTHER" id="PTHR43578">
    <property type="entry name" value="NADH-QUINONE OXIDOREDUCTASE SUBUNIT F"/>
    <property type="match status" value="1"/>
</dbReference>
<dbReference type="FunFam" id="1.20.1440.230:FF:000002">
    <property type="entry name" value="NADH-quinone oxidoreductase subunit F"/>
    <property type="match status" value="1"/>
</dbReference>
<gene>
    <name evidence="5" type="ORF">S06H3_40649</name>
</gene>
<dbReference type="InterPro" id="IPR017900">
    <property type="entry name" value="4Fe4S_Fe_S_CS"/>
</dbReference>
<dbReference type="Gene3D" id="3.10.20.600">
    <property type="match status" value="1"/>
</dbReference>
<protein>
    <recommendedName>
        <fullName evidence="4">4Fe-4S ferredoxin-type domain-containing protein</fullName>
    </recommendedName>
</protein>
<feature type="non-terminal residue" evidence="5">
    <location>
        <position position="1"/>
    </location>
</feature>
<dbReference type="Pfam" id="PF10589">
    <property type="entry name" value="NADH_4Fe-4S"/>
    <property type="match status" value="1"/>
</dbReference>
<dbReference type="AlphaFoldDB" id="X1P9N3"/>
<dbReference type="InterPro" id="IPR001949">
    <property type="entry name" value="NADH-UbQ_OxRdtase_51kDa_CS"/>
</dbReference>
<evidence type="ECO:0000259" key="4">
    <source>
        <dbReference type="PROSITE" id="PS51379"/>
    </source>
</evidence>
<name>X1P9N3_9ZZZZ</name>
<dbReference type="InterPro" id="IPR019575">
    <property type="entry name" value="Nuop51_4Fe4S-bd"/>
</dbReference>
<dbReference type="PROSITE" id="PS00198">
    <property type="entry name" value="4FE4S_FER_1"/>
    <property type="match status" value="1"/>
</dbReference>
<evidence type="ECO:0000256" key="1">
    <source>
        <dbReference type="ARBA" id="ARBA00022723"/>
    </source>
</evidence>
<keyword evidence="3" id="KW-0411">Iron-sulfur</keyword>
<dbReference type="EMBL" id="BARV01024969">
    <property type="protein sequence ID" value="GAI39181.1"/>
    <property type="molecule type" value="Genomic_DNA"/>
</dbReference>
<keyword evidence="1" id="KW-0479">Metal-binding</keyword>
<feature type="non-terminal residue" evidence="5">
    <location>
        <position position="266"/>
    </location>
</feature>
<dbReference type="PROSITE" id="PS51379">
    <property type="entry name" value="4FE4S_FER_2"/>
    <property type="match status" value="1"/>
</dbReference>
<dbReference type="SUPFAM" id="SSF140490">
    <property type="entry name" value="Nqo1C-terminal domain-like"/>
    <property type="match status" value="1"/>
</dbReference>
<dbReference type="InterPro" id="IPR037225">
    <property type="entry name" value="Nuo51_FMN-bd_sf"/>
</dbReference>
<keyword evidence="2" id="KW-0408">Iron</keyword>
<dbReference type="Gene3D" id="3.30.70.20">
    <property type="match status" value="1"/>
</dbReference>
<dbReference type="GO" id="GO:0008137">
    <property type="term" value="F:NADH dehydrogenase (ubiquinone) activity"/>
    <property type="evidence" value="ECO:0007669"/>
    <property type="project" value="InterPro"/>
</dbReference>
<dbReference type="Pfam" id="PF00037">
    <property type="entry name" value="Fer4"/>
    <property type="match status" value="1"/>
</dbReference>
<dbReference type="GO" id="GO:0051539">
    <property type="term" value="F:4 iron, 4 sulfur cluster binding"/>
    <property type="evidence" value="ECO:0007669"/>
    <property type="project" value="InterPro"/>
</dbReference>
<dbReference type="GO" id="GO:0046872">
    <property type="term" value="F:metal ion binding"/>
    <property type="evidence" value="ECO:0007669"/>
    <property type="project" value="UniProtKB-KW"/>
</dbReference>
<dbReference type="InterPro" id="IPR017896">
    <property type="entry name" value="4Fe4S_Fe-S-bd"/>
</dbReference>
<dbReference type="Gene3D" id="3.40.50.11540">
    <property type="entry name" value="NADH-ubiquinone oxidoreductase 51kDa subunit"/>
    <property type="match status" value="1"/>
</dbReference>
<reference evidence="5" key="1">
    <citation type="journal article" date="2014" name="Front. Microbiol.">
        <title>High frequency of phylogenetically diverse reductive dehalogenase-homologous genes in deep subseafloor sedimentary metagenomes.</title>
        <authorList>
            <person name="Kawai M."/>
            <person name="Futagami T."/>
            <person name="Toyoda A."/>
            <person name="Takaki Y."/>
            <person name="Nishi S."/>
            <person name="Hori S."/>
            <person name="Arai W."/>
            <person name="Tsubouchi T."/>
            <person name="Morono Y."/>
            <person name="Uchiyama I."/>
            <person name="Ito T."/>
            <person name="Fujiyama A."/>
            <person name="Inagaki F."/>
            <person name="Takami H."/>
        </authorList>
    </citation>
    <scope>NUCLEOTIDE SEQUENCE</scope>
    <source>
        <strain evidence="5">Expedition CK06-06</strain>
    </source>
</reference>
<dbReference type="InterPro" id="IPR019554">
    <property type="entry name" value="Soluble_ligand-bd"/>
</dbReference>
<evidence type="ECO:0000256" key="2">
    <source>
        <dbReference type="ARBA" id="ARBA00023004"/>
    </source>
</evidence>
<feature type="domain" description="4Fe-4S ferredoxin-type" evidence="4">
    <location>
        <begin position="239"/>
        <end position="266"/>
    </location>
</feature>
<dbReference type="SUPFAM" id="SSF142019">
    <property type="entry name" value="Nqo1 FMN-binding domain-like"/>
    <property type="match status" value="1"/>
</dbReference>
<sequence length="266" mass="28670">CRIRPCTAVSGIWGKPSNLNNVETWATVPLIISKGAGWFAGIGTEGSKGTKIFSLVGKVNNTGLVEVPMGMTLRKVIFDIGGGIPSGRKFKAVQTGGPSGGVIPESCLDLPIDFDELTKVGSMMGSGGMIVMDEDTCMVDIARYFLHFLAGESCGKCLPCREGIYQMLKILNRICEGKGEEGDIELLEEMSEVVKDASLCALGQTAPNPVLSTIRYFRDEYEAHIKEKRCPAGVCKELISYYIEPEKCQACLICLRNCPVEAITGG</sequence>
<dbReference type="SMART" id="SM00928">
    <property type="entry name" value="NADH_4Fe-4S"/>
    <property type="match status" value="1"/>
</dbReference>
<dbReference type="GO" id="GO:0010181">
    <property type="term" value="F:FMN binding"/>
    <property type="evidence" value="ECO:0007669"/>
    <property type="project" value="InterPro"/>
</dbReference>